<accession>A0A7U9XUV4</accession>
<dbReference type="EMBL" id="AP024412">
    <property type="protein sequence ID" value="BCR36292.1"/>
    <property type="molecule type" value="Genomic_DNA"/>
</dbReference>
<gene>
    <name evidence="6" type="ORF">MPAN_011850</name>
</gene>
<dbReference type="GO" id="GO:0004725">
    <property type="term" value="F:protein tyrosine phosphatase activity"/>
    <property type="evidence" value="ECO:0007669"/>
    <property type="project" value="UniProtKB-EC"/>
</dbReference>
<dbReference type="Gene3D" id="3.20.20.140">
    <property type="entry name" value="Metal-dependent hydrolases"/>
    <property type="match status" value="1"/>
</dbReference>
<dbReference type="PANTHER" id="PTHR39181">
    <property type="entry name" value="TYROSINE-PROTEIN PHOSPHATASE YWQE"/>
    <property type="match status" value="1"/>
</dbReference>
<dbReference type="Pfam" id="PF19567">
    <property type="entry name" value="CpsB_CapC"/>
    <property type="match status" value="1"/>
</dbReference>
<name>A0A7U9XUV4_9MOLU</name>
<comment type="catalytic activity">
    <reaction evidence="5">
        <text>O-phospho-L-tyrosyl-[protein] + H2O = L-tyrosyl-[protein] + phosphate</text>
        <dbReference type="Rhea" id="RHEA:10684"/>
        <dbReference type="Rhea" id="RHEA-COMP:10136"/>
        <dbReference type="Rhea" id="RHEA-COMP:20101"/>
        <dbReference type="ChEBI" id="CHEBI:15377"/>
        <dbReference type="ChEBI" id="CHEBI:43474"/>
        <dbReference type="ChEBI" id="CHEBI:46858"/>
        <dbReference type="ChEBI" id="CHEBI:61978"/>
        <dbReference type="EC" id="3.1.3.48"/>
    </reaction>
</comment>
<proteinExistence type="inferred from homology"/>
<dbReference type="InterPro" id="IPR016667">
    <property type="entry name" value="Caps_polysacc_synth_CpsB/CapC"/>
</dbReference>
<comment type="similarity">
    <text evidence="1">Belongs to the metallo-dependent hydrolases superfamily. CpsB/CapC family.</text>
</comment>
<dbReference type="Proteomes" id="UP000620133">
    <property type="component" value="Chromosome"/>
</dbReference>
<dbReference type="PIRSF" id="PIRSF016557">
    <property type="entry name" value="Caps_synth_CpsB"/>
    <property type="match status" value="1"/>
</dbReference>
<dbReference type="EC" id="3.1.3.48" evidence="2"/>
<dbReference type="GO" id="GO:0030145">
    <property type="term" value="F:manganese ion binding"/>
    <property type="evidence" value="ECO:0007669"/>
    <property type="project" value="InterPro"/>
</dbReference>
<dbReference type="KEGG" id="manr:MPAN_011850"/>
<sequence>MIDIHTHLLFDVDDGCKKIEDSLEMIEKAIEVGITDLFVTPHYSFRRKFTVTYDVIEERFLLLKEAVAQKGLKVNLYLGSEIDETSDLNNFLENNMCHKLDNSKYVLIDFGTREAVIDDICYELIVEGYIPIIAHPERYSYIKDFNTFKQWKETGALIQINASSLFASKQIKKQVKKLIKNNLVDFVSSDSHRNSSTFEYFKQAYQYIEKKQGIEKAKMIFISNPKKIILGEE</sequence>
<keyword evidence="3" id="KW-0378">Hydrolase</keyword>
<keyword evidence="7" id="KW-1185">Reference proteome</keyword>
<dbReference type="SUPFAM" id="SSF89550">
    <property type="entry name" value="PHP domain-like"/>
    <property type="match status" value="1"/>
</dbReference>
<dbReference type="InterPro" id="IPR016195">
    <property type="entry name" value="Pol/histidinol_Pase-like"/>
</dbReference>
<dbReference type="AlphaFoldDB" id="A0A7U9XUV4"/>
<evidence type="ECO:0000313" key="6">
    <source>
        <dbReference type="EMBL" id="BCR36292.1"/>
    </source>
</evidence>
<evidence type="ECO:0000256" key="4">
    <source>
        <dbReference type="ARBA" id="ARBA00022912"/>
    </source>
</evidence>
<protein>
    <recommendedName>
        <fullName evidence="2">protein-tyrosine-phosphatase</fullName>
        <ecNumber evidence="2">3.1.3.48</ecNumber>
    </recommendedName>
</protein>
<evidence type="ECO:0000256" key="3">
    <source>
        <dbReference type="ARBA" id="ARBA00022801"/>
    </source>
</evidence>
<evidence type="ECO:0000313" key="7">
    <source>
        <dbReference type="Proteomes" id="UP000620133"/>
    </source>
</evidence>
<evidence type="ECO:0000256" key="1">
    <source>
        <dbReference type="ARBA" id="ARBA00005750"/>
    </source>
</evidence>
<organism evidence="6 7">
    <name type="scientific">Mariniplasma anaerobium</name>
    <dbReference type="NCBI Taxonomy" id="2735436"/>
    <lineage>
        <taxon>Bacteria</taxon>
        <taxon>Bacillati</taxon>
        <taxon>Mycoplasmatota</taxon>
        <taxon>Mollicutes</taxon>
        <taxon>Acholeplasmatales</taxon>
        <taxon>Acholeplasmataceae</taxon>
        <taxon>Mariniplasma</taxon>
    </lineage>
</organism>
<dbReference type="RefSeq" id="WP_176238889.1">
    <property type="nucleotide sequence ID" value="NZ_AP024412.1"/>
</dbReference>
<reference evidence="6" key="1">
    <citation type="submission" date="2021-01" db="EMBL/GenBank/DDBJ databases">
        <title>Draft genome sequence of Acholeplasmataceae bacterium strain Mahy22.</title>
        <authorList>
            <person name="Watanabe M."/>
            <person name="Kojima H."/>
            <person name="Fukui M."/>
        </authorList>
    </citation>
    <scope>NUCLEOTIDE SEQUENCE</scope>
    <source>
        <strain evidence="6">Mahy22</strain>
    </source>
</reference>
<evidence type="ECO:0000256" key="2">
    <source>
        <dbReference type="ARBA" id="ARBA00013064"/>
    </source>
</evidence>
<keyword evidence="4" id="KW-0904">Protein phosphatase</keyword>
<evidence type="ECO:0000256" key="5">
    <source>
        <dbReference type="ARBA" id="ARBA00051722"/>
    </source>
</evidence>
<dbReference type="PANTHER" id="PTHR39181:SF1">
    <property type="entry name" value="TYROSINE-PROTEIN PHOSPHATASE YWQE"/>
    <property type="match status" value="1"/>
</dbReference>